<name>A0A9J6DVG3_RHIMP</name>
<dbReference type="AlphaFoldDB" id="A0A9J6DVG3"/>
<organism evidence="1 2">
    <name type="scientific">Rhipicephalus microplus</name>
    <name type="common">Cattle tick</name>
    <name type="synonym">Boophilus microplus</name>
    <dbReference type="NCBI Taxonomy" id="6941"/>
    <lineage>
        <taxon>Eukaryota</taxon>
        <taxon>Metazoa</taxon>
        <taxon>Ecdysozoa</taxon>
        <taxon>Arthropoda</taxon>
        <taxon>Chelicerata</taxon>
        <taxon>Arachnida</taxon>
        <taxon>Acari</taxon>
        <taxon>Parasitiformes</taxon>
        <taxon>Ixodida</taxon>
        <taxon>Ixodoidea</taxon>
        <taxon>Ixodidae</taxon>
        <taxon>Rhipicephalinae</taxon>
        <taxon>Rhipicephalus</taxon>
        <taxon>Boophilus</taxon>
    </lineage>
</organism>
<comment type="caution">
    <text evidence="1">The sequence shown here is derived from an EMBL/GenBank/DDBJ whole genome shotgun (WGS) entry which is preliminary data.</text>
</comment>
<reference evidence="1" key="1">
    <citation type="journal article" date="2020" name="Cell">
        <title>Large-Scale Comparative Analyses of Tick Genomes Elucidate Their Genetic Diversity and Vector Capacities.</title>
        <authorList>
            <consortium name="Tick Genome and Microbiome Consortium (TIGMIC)"/>
            <person name="Jia N."/>
            <person name="Wang J."/>
            <person name="Shi W."/>
            <person name="Du L."/>
            <person name="Sun Y."/>
            <person name="Zhan W."/>
            <person name="Jiang J.F."/>
            <person name="Wang Q."/>
            <person name="Zhang B."/>
            <person name="Ji P."/>
            <person name="Bell-Sakyi L."/>
            <person name="Cui X.M."/>
            <person name="Yuan T.T."/>
            <person name="Jiang B.G."/>
            <person name="Yang W.F."/>
            <person name="Lam T.T."/>
            <person name="Chang Q.C."/>
            <person name="Ding S.J."/>
            <person name="Wang X.J."/>
            <person name="Zhu J.G."/>
            <person name="Ruan X.D."/>
            <person name="Zhao L."/>
            <person name="Wei J.T."/>
            <person name="Ye R.Z."/>
            <person name="Que T.C."/>
            <person name="Du C.H."/>
            <person name="Zhou Y.H."/>
            <person name="Cheng J.X."/>
            <person name="Dai P.F."/>
            <person name="Guo W.B."/>
            <person name="Han X.H."/>
            <person name="Huang E.J."/>
            <person name="Li L.F."/>
            <person name="Wei W."/>
            <person name="Gao Y.C."/>
            <person name="Liu J.Z."/>
            <person name="Shao H.Z."/>
            <person name="Wang X."/>
            <person name="Wang C.C."/>
            <person name="Yang T.C."/>
            <person name="Huo Q.B."/>
            <person name="Li W."/>
            <person name="Chen H.Y."/>
            <person name="Chen S.E."/>
            <person name="Zhou L.G."/>
            <person name="Ni X.B."/>
            <person name="Tian J.H."/>
            <person name="Sheng Y."/>
            <person name="Liu T."/>
            <person name="Pan Y.S."/>
            <person name="Xia L.Y."/>
            <person name="Li J."/>
            <person name="Zhao F."/>
            <person name="Cao W.C."/>
        </authorList>
    </citation>
    <scope>NUCLEOTIDE SEQUENCE</scope>
    <source>
        <strain evidence="1">Rmic-2018</strain>
    </source>
</reference>
<keyword evidence="2" id="KW-1185">Reference proteome</keyword>
<evidence type="ECO:0000313" key="1">
    <source>
        <dbReference type="EMBL" id="KAH8026195.1"/>
    </source>
</evidence>
<reference evidence="1" key="2">
    <citation type="submission" date="2021-09" db="EMBL/GenBank/DDBJ databases">
        <authorList>
            <person name="Jia N."/>
            <person name="Wang J."/>
            <person name="Shi W."/>
            <person name="Du L."/>
            <person name="Sun Y."/>
            <person name="Zhan W."/>
            <person name="Jiang J."/>
            <person name="Wang Q."/>
            <person name="Zhang B."/>
            <person name="Ji P."/>
            <person name="Sakyi L.B."/>
            <person name="Cui X."/>
            <person name="Yuan T."/>
            <person name="Jiang B."/>
            <person name="Yang W."/>
            <person name="Lam T.T.-Y."/>
            <person name="Chang Q."/>
            <person name="Ding S."/>
            <person name="Wang X."/>
            <person name="Zhu J."/>
            <person name="Ruan X."/>
            <person name="Zhao L."/>
            <person name="Wei J."/>
            <person name="Que T."/>
            <person name="Du C."/>
            <person name="Cheng J."/>
            <person name="Dai P."/>
            <person name="Han X."/>
            <person name="Huang E."/>
            <person name="Gao Y."/>
            <person name="Liu J."/>
            <person name="Shao H."/>
            <person name="Ye R."/>
            <person name="Li L."/>
            <person name="Wei W."/>
            <person name="Wang X."/>
            <person name="Wang C."/>
            <person name="Huo Q."/>
            <person name="Li W."/>
            <person name="Guo W."/>
            <person name="Chen H."/>
            <person name="Chen S."/>
            <person name="Zhou L."/>
            <person name="Zhou L."/>
            <person name="Ni X."/>
            <person name="Tian J."/>
            <person name="Zhou Y."/>
            <person name="Sheng Y."/>
            <person name="Liu T."/>
            <person name="Pan Y."/>
            <person name="Xia L."/>
            <person name="Li J."/>
            <person name="Zhao F."/>
            <person name="Cao W."/>
        </authorList>
    </citation>
    <scope>NUCLEOTIDE SEQUENCE</scope>
    <source>
        <strain evidence="1">Rmic-2018</strain>
        <tissue evidence="1">Larvae</tissue>
    </source>
</reference>
<protein>
    <submittedName>
        <fullName evidence="1">Uncharacterized protein</fullName>
    </submittedName>
</protein>
<dbReference type="EMBL" id="JABSTU010000007">
    <property type="protein sequence ID" value="KAH8026195.1"/>
    <property type="molecule type" value="Genomic_DNA"/>
</dbReference>
<dbReference type="Proteomes" id="UP000821866">
    <property type="component" value="Unassembled WGS sequence"/>
</dbReference>
<gene>
    <name evidence="1" type="ORF">HPB51_016798</name>
</gene>
<proteinExistence type="predicted"/>
<accession>A0A9J6DVG3</accession>
<evidence type="ECO:0000313" key="2">
    <source>
        <dbReference type="Proteomes" id="UP000821866"/>
    </source>
</evidence>
<sequence>MPTRLADVCCSHMKWIEHTTSSAAIGRGGLDSSIRSLPRSEVLWSTQPNSDDGEPHVQAADGDSGVCAAFPMHDAPVVQRLEAQTLNYTRKTALGHVLVRASPNLKVLHVAGHATRRNTPYALDAKSGHGGNSKFIFVTDGSYACGCQRECLNPPVPGRALNGSLGVRFGLEPAGGRRSPRCTVPLRATRADNDDVVTPGFSSVRRLGRYRGLLVAREPRQPLGGAGASK</sequence>